<feature type="transmembrane region" description="Helical" evidence="2">
    <location>
        <begin position="108"/>
        <end position="130"/>
    </location>
</feature>
<name>A0ABV6NTT6_9ACTN</name>
<dbReference type="Proteomes" id="UP001589894">
    <property type="component" value="Unassembled WGS sequence"/>
</dbReference>
<feature type="transmembrane region" description="Helical" evidence="2">
    <location>
        <begin position="244"/>
        <end position="263"/>
    </location>
</feature>
<evidence type="ECO:0008006" key="5">
    <source>
        <dbReference type="Google" id="ProtNLM"/>
    </source>
</evidence>
<feature type="region of interest" description="Disordered" evidence="1">
    <location>
        <begin position="1"/>
        <end position="26"/>
    </location>
</feature>
<evidence type="ECO:0000313" key="4">
    <source>
        <dbReference type="Proteomes" id="UP001589894"/>
    </source>
</evidence>
<keyword evidence="2" id="KW-0812">Transmembrane</keyword>
<feature type="transmembrane region" description="Helical" evidence="2">
    <location>
        <begin position="76"/>
        <end position="96"/>
    </location>
</feature>
<feature type="transmembrane region" description="Helical" evidence="2">
    <location>
        <begin position="318"/>
        <end position="338"/>
    </location>
</feature>
<evidence type="ECO:0000256" key="2">
    <source>
        <dbReference type="SAM" id="Phobius"/>
    </source>
</evidence>
<dbReference type="RefSeq" id="WP_377337069.1">
    <property type="nucleotide sequence ID" value="NZ_JBHLUE010000004.1"/>
</dbReference>
<evidence type="ECO:0000256" key="1">
    <source>
        <dbReference type="SAM" id="MobiDB-lite"/>
    </source>
</evidence>
<reference evidence="3 4" key="1">
    <citation type="submission" date="2024-09" db="EMBL/GenBank/DDBJ databases">
        <authorList>
            <person name="Sun Q."/>
            <person name="Mori K."/>
        </authorList>
    </citation>
    <scope>NUCLEOTIDE SEQUENCE [LARGE SCALE GENOMIC DNA]</scope>
    <source>
        <strain evidence="3 4">TBRC 2205</strain>
    </source>
</reference>
<accession>A0ABV6NTT6</accession>
<feature type="transmembrane region" description="Helical" evidence="2">
    <location>
        <begin position="387"/>
        <end position="412"/>
    </location>
</feature>
<feature type="transmembrane region" description="Helical" evidence="2">
    <location>
        <begin position="35"/>
        <end position="56"/>
    </location>
</feature>
<keyword evidence="2" id="KW-0472">Membrane</keyword>
<sequence length="472" mass="49234">MTSETDTRRGAAEGPEAPGPTPPRRSGLAPPYPRWLLAAGVVLLAAVAVGPFVGYSPLLPVFLAVLALLALRPVPGLGYVLVVLTAPLGLWFIGLERLVGDAFGGREYALSISGTLVVAALFALTAFLHRWTRRDVLAAGVALAILAVWSLIGIAHHGMAQTAVGVRLLVVPLLILLVLVALPLPRLSTLVTVLSWVLIANAVAALAELAVGPARLVQWGFEEGRAVRYIGDTFRVSGLTEFNAELGLLAGAYLLGYVALWLTRGARPRRWSWHAGAAAALLCLALSTSRSGALLVAAGVVAAAVSNRSGGAAARRRARLVGLGVVAALIVAFGALGATGSHSMLDRFANWGRLLDDVTLAGGGIGSVGAATSSRIASGQQVFVDNYYVSLALQFGPVVAVAVVAALGYALFRLWRRAATDPSAGLHFAILTGLAAASLVVEAWEYPGAMMCLAIFVAYARRLRPAPTPFWW</sequence>
<keyword evidence="4" id="KW-1185">Reference proteome</keyword>
<proteinExistence type="predicted"/>
<gene>
    <name evidence="3" type="ORF">ACFFHU_08125</name>
</gene>
<protein>
    <recommendedName>
        <fullName evidence="5">O-antigen ligase</fullName>
    </recommendedName>
</protein>
<comment type="caution">
    <text evidence="3">The sequence shown here is derived from an EMBL/GenBank/DDBJ whole genome shotgun (WGS) entry which is preliminary data.</text>
</comment>
<organism evidence="3 4">
    <name type="scientific">Plantactinospora siamensis</name>
    <dbReference type="NCBI Taxonomy" id="555372"/>
    <lineage>
        <taxon>Bacteria</taxon>
        <taxon>Bacillati</taxon>
        <taxon>Actinomycetota</taxon>
        <taxon>Actinomycetes</taxon>
        <taxon>Micromonosporales</taxon>
        <taxon>Micromonosporaceae</taxon>
        <taxon>Plantactinospora</taxon>
    </lineage>
</organism>
<feature type="transmembrane region" description="Helical" evidence="2">
    <location>
        <begin position="275"/>
        <end position="306"/>
    </location>
</feature>
<feature type="transmembrane region" description="Helical" evidence="2">
    <location>
        <begin position="424"/>
        <end position="440"/>
    </location>
</feature>
<keyword evidence="2" id="KW-1133">Transmembrane helix</keyword>
<feature type="transmembrane region" description="Helical" evidence="2">
    <location>
        <begin position="166"/>
        <end position="184"/>
    </location>
</feature>
<feature type="transmembrane region" description="Helical" evidence="2">
    <location>
        <begin position="136"/>
        <end position="154"/>
    </location>
</feature>
<evidence type="ECO:0000313" key="3">
    <source>
        <dbReference type="EMBL" id="MFC0564129.1"/>
    </source>
</evidence>
<dbReference type="EMBL" id="JBHLUE010000004">
    <property type="protein sequence ID" value="MFC0564129.1"/>
    <property type="molecule type" value="Genomic_DNA"/>
</dbReference>
<feature type="transmembrane region" description="Helical" evidence="2">
    <location>
        <begin position="190"/>
        <end position="211"/>
    </location>
</feature>
<feature type="compositionally biased region" description="Basic and acidic residues" evidence="1">
    <location>
        <begin position="1"/>
        <end position="11"/>
    </location>
</feature>